<dbReference type="EMBL" id="UOFS01000051">
    <property type="protein sequence ID" value="VAX01975.1"/>
    <property type="molecule type" value="Genomic_DNA"/>
</dbReference>
<dbReference type="CDD" id="cd00519">
    <property type="entry name" value="Lipase_3"/>
    <property type="match status" value="1"/>
</dbReference>
<evidence type="ECO:0000259" key="1">
    <source>
        <dbReference type="Pfam" id="PF01764"/>
    </source>
</evidence>
<dbReference type="PANTHER" id="PTHR45856">
    <property type="entry name" value="ALPHA/BETA-HYDROLASES SUPERFAMILY PROTEIN"/>
    <property type="match status" value="1"/>
</dbReference>
<dbReference type="PANTHER" id="PTHR45856:SF24">
    <property type="entry name" value="FUNGAL LIPASE-LIKE DOMAIN-CONTAINING PROTEIN"/>
    <property type="match status" value="1"/>
</dbReference>
<dbReference type="Gene3D" id="3.40.50.1820">
    <property type="entry name" value="alpha/beta hydrolase"/>
    <property type="match status" value="1"/>
</dbReference>
<dbReference type="InterPro" id="IPR051218">
    <property type="entry name" value="Sec_MonoDiacylglyc_Lipase"/>
</dbReference>
<sequence length="315" mass="35811">MFKIKPQGTFTTDIMLIQPQLKYSAFLIFLILTFASSKANALVQANKNIVDFKNIKEYANLANAAYKNLTNLNNTKTFKRNLLTHHSTIPEIKISYFLTTNNKIKTQNIAVRGTTNIENTLVNLSLKLTLDKHTGVYLHKGFLHAAQEIYNEIKPKIKLGYTINTTGHSLGGAIALILAMQLDSDKYKIGQVITFGQPKVTNITGAYKFQHLNIIRVVTAKDIIPLVPFIDPMDINNLDIYWHQGKEIILLADSRYAVLKGLNSMLRATKFTQQPLDENNFKKHQMTQYLIMLNKKIPNAKLVPFKNNLNLFNLF</sequence>
<proteinExistence type="predicted"/>
<dbReference type="Pfam" id="PF01764">
    <property type="entry name" value="Lipase_3"/>
    <property type="match status" value="1"/>
</dbReference>
<reference evidence="2" key="1">
    <citation type="submission" date="2018-06" db="EMBL/GenBank/DDBJ databases">
        <authorList>
            <person name="Zhirakovskaya E."/>
        </authorList>
    </citation>
    <scope>NUCLEOTIDE SEQUENCE</scope>
</reference>
<organism evidence="2">
    <name type="scientific">hydrothermal vent metagenome</name>
    <dbReference type="NCBI Taxonomy" id="652676"/>
    <lineage>
        <taxon>unclassified sequences</taxon>
        <taxon>metagenomes</taxon>
        <taxon>ecological metagenomes</taxon>
    </lineage>
</organism>
<evidence type="ECO:0000313" key="2">
    <source>
        <dbReference type="EMBL" id="VAX01975.1"/>
    </source>
</evidence>
<name>A0A3B1B6N4_9ZZZZ</name>
<accession>A0A3B1B6N4</accession>
<dbReference type="SUPFAM" id="SSF53474">
    <property type="entry name" value="alpha/beta-Hydrolases"/>
    <property type="match status" value="1"/>
</dbReference>
<dbReference type="AlphaFoldDB" id="A0A3B1B6N4"/>
<feature type="domain" description="Fungal lipase-type" evidence="1">
    <location>
        <begin position="109"/>
        <end position="230"/>
    </location>
</feature>
<gene>
    <name evidence="2" type="ORF">MNBD_GAMMA22-2588</name>
</gene>
<dbReference type="InterPro" id="IPR029058">
    <property type="entry name" value="AB_hydrolase_fold"/>
</dbReference>
<dbReference type="InterPro" id="IPR002921">
    <property type="entry name" value="Fungal_lipase-type"/>
</dbReference>
<dbReference type="GO" id="GO:0006629">
    <property type="term" value="P:lipid metabolic process"/>
    <property type="evidence" value="ECO:0007669"/>
    <property type="project" value="InterPro"/>
</dbReference>
<protein>
    <submittedName>
        <fullName evidence="2">Lipase family protein</fullName>
    </submittedName>
</protein>